<feature type="domain" description="C2H2-type" evidence="13">
    <location>
        <begin position="28"/>
        <end position="55"/>
    </location>
</feature>
<evidence type="ECO:0000313" key="14">
    <source>
        <dbReference type="EMBL" id="GIY01600.1"/>
    </source>
</evidence>
<dbReference type="Proteomes" id="UP001054945">
    <property type="component" value="Unassembled WGS sequence"/>
</dbReference>
<dbReference type="PANTHER" id="PTHR45993:SF10">
    <property type="entry name" value="ZINC FINGER PROTEIN 208 ISOFORM X1-RELATED"/>
    <property type="match status" value="1"/>
</dbReference>
<name>A0AAV4PXX3_CAEEX</name>
<proteinExistence type="inferred from homology"/>
<dbReference type="PROSITE" id="PS00028">
    <property type="entry name" value="ZINC_FINGER_C2H2_1"/>
    <property type="match status" value="2"/>
</dbReference>
<evidence type="ECO:0000259" key="13">
    <source>
        <dbReference type="PROSITE" id="PS50157"/>
    </source>
</evidence>
<dbReference type="PANTHER" id="PTHR45993">
    <property type="entry name" value="B-CELL LYMPHOMA/LEUKEMIA 11"/>
    <property type="match status" value="1"/>
</dbReference>
<evidence type="ECO:0000256" key="7">
    <source>
        <dbReference type="ARBA" id="ARBA00022833"/>
    </source>
</evidence>
<comment type="subcellular location">
    <subcellularLocation>
        <location evidence="2">Nucleus</location>
    </subcellularLocation>
</comment>
<keyword evidence="4" id="KW-0479">Metal-binding</keyword>
<dbReference type="GO" id="GO:0006357">
    <property type="term" value="P:regulation of transcription by RNA polymerase II"/>
    <property type="evidence" value="ECO:0007669"/>
    <property type="project" value="TreeGrafter"/>
</dbReference>
<dbReference type="FunFam" id="3.30.160.60:FF:000446">
    <property type="entry name" value="Zinc finger protein"/>
    <property type="match status" value="1"/>
</dbReference>
<dbReference type="InterPro" id="IPR036236">
    <property type="entry name" value="Znf_C2H2_sf"/>
</dbReference>
<evidence type="ECO:0000256" key="2">
    <source>
        <dbReference type="ARBA" id="ARBA00004123"/>
    </source>
</evidence>
<accession>A0AAV4PXX3</accession>
<dbReference type="GO" id="GO:0003700">
    <property type="term" value="F:DNA-binding transcription factor activity"/>
    <property type="evidence" value="ECO:0007669"/>
    <property type="project" value="TreeGrafter"/>
</dbReference>
<keyword evidence="5" id="KW-0677">Repeat</keyword>
<dbReference type="PROSITE" id="PS50157">
    <property type="entry name" value="ZINC_FINGER_C2H2_2"/>
    <property type="match status" value="2"/>
</dbReference>
<dbReference type="GO" id="GO:0005634">
    <property type="term" value="C:nucleus"/>
    <property type="evidence" value="ECO:0007669"/>
    <property type="project" value="UniProtKB-SubCell"/>
</dbReference>
<dbReference type="InterPro" id="IPR051497">
    <property type="entry name" value="Dev/Hematopoietic_TF"/>
</dbReference>
<evidence type="ECO:0000256" key="10">
    <source>
        <dbReference type="ARBA" id="ARBA00023242"/>
    </source>
</evidence>
<evidence type="ECO:0000256" key="4">
    <source>
        <dbReference type="ARBA" id="ARBA00022723"/>
    </source>
</evidence>
<sequence length="100" mass="11612">MQLIQSIPTKSAEEFQPKDHTEPRERVYACKYCGKTFPYSWKLTNHIRTHTGEKPFKCTVCNQCFADSSNLKRHMDIHTGGSYKCTECGQRFPRSCGQLY</sequence>
<organism evidence="14 15">
    <name type="scientific">Caerostris extrusa</name>
    <name type="common">Bark spider</name>
    <name type="synonym">Caerostris bankana</name>
    <dbReference type="NCBI Taxonomy" id="172846"/>
    <lineage>
        <taxon>Eukaryota</taxon>
        <taxon>Metazoa</taxon>
        <taxon>Ecdysozoa</taxon>
        <taxon>Arthropoda</taxon>
        <taxon>Chelicerata</taxon>
        <taxon>Arachnida</taxon>
        <taxon>Araneae</taxon>
        <taxon>Araneomorphae</taxon>
        <taxon>Entelegynae</taxon>
        <taxon>Araneoidea</taxon>
        <taxon>Araneidae</taxon>
        <taxon>Caerostris</taxon>
    </lineage>
</organism>
<evidence type="ECO:0000256" key="6">
    <source>
        <dbReference type="ARBA" id="ARBA00022771"/>
    </source>
</evidence>
<evidence type="ECO:0000256" key="8">
    <source>
        <dbReference type="ARBA" id="ARBA00023015"/>
    </source>
</evidence>
<keyword evidence="9" id="KW-0804">Transcription</keyword>
<gene>
    <name evidence="14" type="ORF">CEXT_799731</name>
</gene>
<dbReference type="SUPFAM" id="SSF57667">
    <property type="entry name" value="beta-beta-alpha zinc fingers"/>
    <property type="match status" value="1"/>
</dbReference>
<dbReference type="FunFam" id="3.30.160.60:FF:000060">
    <property type="entry name" value="zinc finger protein 436"/>
    <property type="match status" value="1"/>
</dbReference>
<feature type="domain" description="C2H2-type" evidence="13">
    <location>
        <begin position="56"/>
        <end position="83"/>
    </location>
</feature>
<dbReference type="GO" id="GO:0000978">
    <property type="term" value="F:RNA polymerase II cis-regulatory region sequence-specific DNA binding"/>
    <property type="evidence" value="ECO:0007669"/>
    <property type="project" value="TreeGrafter"/>
</dbReference>
<evidence type="ECO:0000256" key="3">
    <source>
        <dbReference type="ARBA" id="ARBA00006991"/>
    </source>
</evidence>
<keyword evidence="6 11" id="KW-0863">Zinc-finger</keyword>
<dbReference type="InterPro" id="IPR013087">
    <property type="entry name" value="Znf_C2H2_type"/>
</dbReference>
<dbReference type="EMBL" id="BPLR01005346">
    <property type="protein sequence ID" value="GIY01600.1"/>
    <property type="molecule type" value="Genomic_DNA"/>
</dbReference>
<feature type="compositionally biased region" description="Basic and acidic residues" evidence="12">
    <location>
        <begin position="11"/>
        <end position="22"/>
    </location>
</feature>
<comment type="function">
    <text evidence="1">May be involved in transcriptional regulation.</text>
</comment>
<evidence type="ECO:0000313" key="15">
    <source>
        <dbReference type="Proteomes" id="UP001054945"/>
    </source>
</evidence>
<evidence type="ECO:0000256" key="9">
    <source>
        <dbReference type="ARBA" id="ARBA00023163"/>
    </source>
</evidence>
<comment type="similarity">
    <text evidence="3">Belongs to the krueppel C2H2-type zinc-finger protein family.</text>
</comment>
<evidence type="ECO:0000256" key="12">
    <source>
        <dbReference type="SAM" id="MobiDB-lite"/>
    </source>
</evidence>
<keyword evidence="15" id="KW-1185">Reference proteome</keyword>
<keyword evidence="7" id="KW-0862">Zinc</keyword>
<dbReference type="AlphaFoldDB" id="A0AAV4PXX3"/>
<dbReference type="GO" id="GO:0008270">
    <property type="term" value="F:zinc ion binding"/>
    <property type="evidence" value="ECO:0007669"/>
    <property type="project" value="UniProtKB-KW"/>
</dbReference>
<feature type="region of interest" description="Disordered" evidence="12">
    <location>
        <begin position="1"/>
        <end position="22"/>
    </location>
</feature>
<keyword evidence="10" id="KW-0539">Nucleus</keyword>
<dbReference type="SMART" id="SM00355">
    <property type="entry name" value="ZnF_C2H2"/>
    <property type="match status" value="2"/>
</dbReference>
<reference evidence="14 15" key="1">
    <citation type="submission" date="2021-06" db="EMBL/GenBank/DDBJ databases">
        <title>Caerostris extrusa draft genome.</title>
        <authorList>
            <person name="Kono N."/>
            <person name="Arakawa K."/>
        </authorList>
    </citation>
    <scope>NUCLEOTIDE SEQUENCE [LARGE SCALE GENOMIC DNA]</scope>
</reference>
<evidence type="ECO:0000256" key="11">
    <source>
        <dbReference type="PROSITE-ProRule" id="PRU00042"/>
    </source>
</evidence>
<dbReference type="Pfam" id="PF13912">
    <property type="entry name" value="zf-C2H2_6"/>
    <property type="match status" value="1"/>
</dbReference>
<evidence type="ECO:0000256" key="1">
    <source>
        <dbReference type="ARBA" id="ARBA00003767"/>
    </source>
</evidence>
<dbReference type="Pfam" id="PF00096">
    <property type="entry name" value="zf-C2H2"/>
    <property type="match status" value="2"/>
</dbReference>
<dbReference type="Gene3D" id="3.30.160.60">
    <property type="entry name" value="Classic Zinc Finger"/>
    <property type="match status" value="2"/>
</dbReference>
<evidence type="ECO:0000256" key="5">
    <source>
        <dbReference type="ARBA" id="ARBA00022737"/>
    </source>
</evidence>
<keyword evidence="8" id="KW-0805">Transcription regulation</keyword>
<protein>
    <recommendedName>
        <fullName evidence="13">C2H2-type domain-containing protein</fullName>
    </recommendedName>
</protein>
<comment type="caution">
    <text evidence="14">The sequence shown here is derived from an EMBL/GenBank/DDBJ whole genome shotgun (WGS) entry which is preliminary data.</text>
</comment>